<name>A0AB39R636_9ACTN</name>
<dbReference type="SUPFAM" id="SSF51735">
    <property type="entry name" value="NAD(P)-binding Rossmann-fold domains"/>
    <property type="match status" value="1"/>
</dbReference>
<accession>A0AB39R636</accession>
<dbReference type="PRINTS" id="PR00081">
    <property type="entry name" value="GDHRDH"/>
</dbReference>
<dbReference type="InterPro" id="IPR036291">
    <property type="entry name" value="NAD(P)-bd_dom_sf"/>
</dbReference>
<evidence type="ECO:0000313" key="3">
    <source>
        <dbReference type="EMBL" id="XDQ50394.1"/>
    </source>
</evidence>
<dbReference type="GO" id="GO:0005737">
    <property type="term" value="C:cytoplasm"/>
    <property type="evidence" value="ECO:0007669"/>
    <property type="project" value="TreeGrafter"/>
</dbReference>
<comment type="similarity">
    <text evidence="2">Belongs to the short-chain dehydrogenases/reductases (SDR) family.</text>
</comment>
<evidence type="ECO:0000256" key="1">
    <source>
        <dbReference type="ARBA" id="ARBA00023002"/>
    </source>
</evidence>
<dbReference type="RefSeq" id="WP_369243749.1">
    <property type="nucleotide sequence ID" value="NZ_CP163443.1"/>
</dbReference>
<protein>
    <submittedName>
        <fullName evidence="3">SDR family NAD(P)-dependent oxidoreductase</fullName>
    </submittedName>
</protein>
<dbReference type="Gene3D" id="3.40.50.720">
    <property type="entry name" value="NAD(P)-binding Rossmann-like Domain"/>
    <property type="match status" value="1"/>
</dbReference>
<sequence>MTAAESRATAAREEQTDNAALRGKVAIVTGGAGGLGRATAMALAQAGARVVVADLDARGGREVADMVGGHFRACDVSDLDANRALVDFTQEQYGGVDIAFLNAGVATGCGVGEDFDPARYRRAMGANLDGVVFGTHAVLPALRARGGGAIVATASLAGLAAVPFDPLYAANKHAVVGLARSLGPALAPDNVRFNAVCPGFAESRIIDPLRDMLSEQQLPVIPAHVVADTVLRIVTGDGTGECWFIQAGREPEPFRFRNVPGPGKPVGV</sequence>
<dbReference type="PANTHER" id="PTHR44229">
    <property type="entry name" value="15-HYDROXYPROSTAGLANDIN DEHYDROGENASE [NAD(+)]"/>
    <property type="match status" value="1"/>
</dbReference>
<dbReference type="PANTHER" id="PTHR44229:SF4">
    <property type="entry name" value="15-HYDROXYPROSTAGLANDIN DEHYDROGENASE [NAD(+)]"/>
    <property type="match status" value="1"/>
</dbReference>
<reference evidence="3" key="1">
    <citation type="submission" date="2024-07" db="EMBL/GenBank/DDBJ databases">
        <authorList>
            <person name="Yu S.T."/>
        </authorList>
    </citation>
    <scope>NUCLEOTIDE SEQUENCE</scope>
    <source>
        <strain evidence="3">R41</strain>
    </source>
</reference>
<dbReference type="Pfam" id="PF00106">
    <property type="entry name" value="adh_short"/>
    <property type="match status" value="1"/>
</dbReference>
<keyword evidence="1" id="KW-0560">Oxidoreductase</keyword>
<dbReference type="AlphaFoldDB" id="A0AB39R636"/>
<dbReference type="PRINTS" id="PR00080">
    <property type="entry name" value="SDRFAMILY"/>
</dbReference>
<dbReference type="GO" id="GO:0016616">
    <property type="term" value="F:oxidoreductase activity, acting on the CH-OH group of donors, NAD or NADP as acceptor"/>
    <property type="evidence" value="ECO:0007669"/>
    <property type="project" value="TreeGrafter"/>
</dbReference>
<dbReference type="InterPro" id="IPR002347">
    <property type="entry name" value="SDR_fam"/>
</dbReference>
<organism evidence="3">
    <name type="scientific">Streptomyces sp. R41</name>
    <dbReference type="NCBI Taxonomy" id="3238632"/>
    <lineage>
        <taxon>Bacteria</taxon>
        <taxon>Bacillati</taxon>
        <taxon>Actinomycetota</taxon>
        <taxon>Actinomycetes</taxon>
        <taxon>Kitasatosporales</taxon>
        <taxon>Streptomycetaceae</taxon>
        <taxon>Streptomyces</taxon>
    </lineage>
</organism>
<evidence type="ECO:0000256" key="2">
    <source>
        <dbReference type="RuleBase" id="RU000363"/>
    </source>
</evidence>
<proteinExistence type="inferred from homology"/>
<dbReference type="EMBL" id="CP163443">
    <property type="protein sequence ID" value="XDQ50394.1"/>
    <property type="molecule type" value="Genomic_DNA"/>
</dbReference>
<gene>
    <name evidence="3" type="ORF">AB5J53_01015</name>
</gene>
<dbReference type="FunFam" id="3.40.50.720:FF:000084">
    <property type="entry name" value="Short-chain dehydrogenase reductase"/>
    <property type="match status" value="1"/>
</dbReference>